<dbReference type="GO" id="GO:0009007">
    <property type="term" value="F:site-specific DNA-methyltransferase (adenine-specific) activity"/>
    <property type="evidence" value="ECO:0007669"/>
    <property type="project" value="UniProtKB-EC"/>
</dbReference>
<sequence length="526" mass="59170">MYKVLFGSSEQNRRYEYVITGEIKSKVDGIWDAFWTGGISNPLEVMEQITYLLFIKRLDDEQTIALRRANTLRKPLIGNPFPDDGEHEDLRWSAFKHKHPDEVFSIVSDRVFPYIRQIRGDDSTYAEFMKDARLTVPSGGLLVKVIDLLDKLPMENLDTKGDIYEYLLSKLSTAGVNGQFRTPRHIIELMVHMTAPEPGDRIVDPASGTCGFLVATTEYMRAVHGDAIASGVARKQYHNDMFHGFDFDSTMLRIGSMNLMLHGVEKPDVRYRDSLAEANTGDAGAYSLILANPPFAGSLDYENTAKDLQQIVKTKKTELLFLALFLRLLKPGGRAAVIVPDGVLFGSSKAHKELRRILVEDHKLHAVVKLPSGVFKPYAGVSTAILFFTKTDSGGTDTVWFYDVRADGRSLDDKRTELLPSEKLGALAELTDDEHAKNNLPDVLKRWKQRDGSEVNRARTEQSFVVPKEDIAAQGYDLSLNRYKEIVHEEVEHRSPEEILDELDKLELDIQSGMAKLREMFAGGTS</sequence>
<evidence type="ECO:0000256" key="5">
    <source>
        <dbReference type="ARBA" id="ARBA00022691"/>
    </source>
</evidence>
<dbReference type="AlphaFoldDB" id="A0A239L588"/>
<evidence type="ECO:0000313" key="11">
    <source>
        <dbReference type="Proteomes" id="UP000198327"/>
    </source>
</evidence>
<protein>
    <recommendedName>
        <fullName evidence="2">site-specific DNA-methyltransferase (adenine-specific)</fullName>
        <ecNumber evidence="2">2.1.1.72</ecNumber>
    </recommendedName>
</protein>
<name>A0A239L588_9NOCA</name>
<dbReference type="GO" id="GO:0032259">
    <property type="term" value="P:methylation"/>
    <property type="evidence" value="ECO:0007669"/>
    <property type="project" value="UniProtKB-KW"/>
</dbReference>
<dbReference type="PANTHER" id="PTHR42933:SF3">
    <property type="entry name" value="TYPE I RESTRICTION ENZYME MJAVIII METHYLASE SUBUNIT"/>
    <property type="match status" value="1"/>
</dbReference>
<dbReference type="GO" id="GO:0008170">
    <property type="term" value="F:N-methyltransferase activity"/>
    <property type="evidence" value="ECO:0007669"/>
    <property type="project" value="InterPro"/>
</dbReference>
<evidence type="ECO:0000259" key="8">
    <source>
        <dbReference type="Pfam" id="PF02384"/>
    </source>
</evidence>
<dbReference type="GO" id="GO:0003677">
    <property type="term" value="F:DNA binding"/>
    <property type="evidence" value="ECO:0007669"/>
    <property type="project" value="InterPro"/>
</dbReference>
<dbReference type="Proteomes" id="UP000198327">
    <property type="component" value="Unassembled WGS sequence"/>
</dbReference>
<keyword evidence="11" id="KW-1185">Reference proteome</keyword>
<dbReference type="Pfam" id="PF12161">
    <property type="entry name" value="HsdM_N"/>
    <property type="match status" value="1"/>
</dbReference>
<comment type="catalytic activity">
    <reaction evidence="7">
        <text>a 2'-deoxyadenosine in DNA + S-adenosyl-L-methionine = an N(6)-methyl-2'-deoxyadenosine in DNA + S-adenosyl-L-homocysteine + H(+)</text>
        <dbReference type="Rhea" id="RHEA:15197"/>
        <dbReference type="Rhea" id="RHEA-COMP:12418"/>
        <dbReference type="Rhea" id="RHEA-COMP:12419"/>
        <dbReference type="ChEBI" id="CHEBI:15378"/>
        <dbReference type="ChEBI" id="CHEBI:57856"/>
        <dbReference type="ChEBI" id="CHEBI:59789"/>
        <dbReference type="ChEBI" id="CHEBI:90615"/>
        <dbReference type="ChEBI" id="CHEBI:90616"/>
        <dbReference type="EC" id="2.1.1.72"/>
    </reaction>
</comment>
<keyword evidence="6" id="KW-0680">Restriction system</keyword>
<dbReference type="Pfam" id="PF02384">
    <property type="entry name" value="N6_Mtase"/>
    <property type="match status" value="1"/>
</dbReference>
<organism evidence="10 11">
    <name type="scientific">Rhodococcoides kyotonense</name>
    <dbReference type="NCBI Taxonomy" id="398843"/>
    <lineage>
        <taxon>Bacteria</taxon>
        <taxon>Bacillati</taxon>
        <taxon>Actinomycetota</taxon>
        <taxon>Actinomycetes</taxon>
        <taxon>Mycobacteriales</taxon>
        <taxon>Nocardiaceae</taxon>
        <taxon>Rhodococcoides</taxon>
    </lineage>
</organism>
<dbReference type="Gene3D" id="1.20.1260.30">
    <property type="match status" value="1"/>
</dbReference>
<dbReference type="SUPFAM" id="SSF53335">
    <property type="entry name" value="S-adenosyl-L-methionine-dependent methyltransferases"/>
    <property type="match status" value="1"/>
</dbReference>
<accession>A0A239L588</accession>
<evidence type="ECO:0000256" key="4">
    <source>
        <dbReference type="ARBA" id="ARBA00022679"/>
    </source>
</evidence>
<dbReference type="PANTHER" id="PTHR42933">
    <property type="entry name" value="SLR6095 PROTEIN"/>
    <property type="match status" value="1"/>
</dbReference>
<evidence type="ECO:0000259" key="9">
    <source>
        <dbReference type="Pfam" id="PF12161"/>
    </source>
</evidence>
<dbReference type="EMBL" id="FZOW01000012">
    <property type="protein sequence ID" value="SNT25766.1"/>
    <property type="molecule type" value="Genomic_DNA"/>
</dbReference>
<dbReference type="GO" id="GO:0009307">
    <property type="term" value="P:DNA restriction-modification system"/>
    <property type="evidence" value="ECO:0007669"/>
    <property type="project" value="UniProtKB-KW"/>
</dbReference>
<evidence type="ECO:0000256" key="6">
    <source>
        <dbReference type="ARBA" id="ARBA00022747"/>
    </source>
</evidence>
<evidence type="ECO:0000256" key="3">
    <source>
        <dbReference type="ARBA" id="ARBA00022603"/>
    </source>
</evidence>
<dbReference type="InterPro" id="IPR038333">
    <property type="entry name" value="T1MK-like_N_sf"/>
</dbReference>
<dbReference type="EC" id="2.1.1.72" evidence="2"/>
<dbReference type="PROSITE" id="PS00092">
    <property type="entry name" value="N6_MTASE"/>
    <property type="match status" value="1"/>
</dbReference>
<evidence type="ECO:0000313" key="10">
    <source>
        <dbReference type="EMBL" id="SNT25766.1"/>
    </source>
</evidence>
<dbReference type="InterPro" id="IPR029063">
    <property type="entry name" value="SAM-dependent_MTases_sf"/>
</dbReference>
<evidence type="ECO:0000256" key="2">
    <source>
        <dbReference type="ARBA" id="ARBA00011900"/>
    </source>
</evidence>
<dbReference type="InterPro" id="IPR002052">
    <property type="entry name" value="DNA_methylase_N6_adenine_CS"/>
</dbReference>
<dbReference type="Gene3D" id="3.40.50.150">
    <property type="entry name" value="Vaccinia Virus protein VP39"/>
    <property type="match status" value="1"/>
</dbReference>
<keyword evidence="5" id="KW-0949">S-adenosyl-L-methionine</keyword>
<dbReference type="InterPro" id="IPR003356">
    <property type="entry name" value="DNA_methylase_A-5"/>
</dbReference>
<reference evidence="11" key="1">
    <citation type="submission" date="2017-06" db="EMBL/GenBank/DDBJ databases">
        <authorList>
            <person name="Varghese N."/>
            <person name="Submissions S."/>
        </authorList>
    </citation>
    <scope>NUCLEOTIDE SEQUENCE [LARGE SCALE GENOMIC DNA]</scope>
    <source>
        <strain evidence="11">JCM 23211</strain>
    </source>
</reference>
<dbReference type="InterPro" id="IPR051537">
    <property type="entry name" value="DNA_Adenine_Mtase"/>
</dbReference>
<dbReference type="InterPro" id="IPR022749">
    <property type="entry name" value="D12N6_MeTrfase_N"/>
</dbReference>
<keyword evidence="3" id="KW-0489">Methyltransferase</keyword>
<dbReference type="PRINTS" id="PR00507">
    <property type="entry name" value="N12N6MTFRASE"/>
</dbReference>
<comment type="similarity">
    <text evidence="1">Belongs to the N(4)/N(6)-methyltransferase family.</text>
</comment>
<gene>
    <name evidence="10" type="ORF">SAMN05421642_11257</name>
</gene>
<proteinExistence type="inferred from homology"/>
<evidence type="ECO:0000256" key="7">
    <source>
        <dbReference type="ARBA" id="ARBA00047942"/>
    </source>
</evidence>
<feature type="domain" description="N6 adenine-specific DNA methyltransferase N-terminal" evidence="9">
    <location>
        <begin position="23"/>
        <end position="148"/>
    </location>
</feature>
<feature type="domain" description="DNA methylase adenine-specific" evidence="8">
    <location>
        <begin position="158"/>
        <end position="488"/>
    </location>
</feature>
<keyword evidence="4" id="KW-0808">Transferase</keyword>
<evidence type="ECO:0000256" key="1">
    <source>
        <dbReference type="ARBA" id="ARBA00006594"/>
    </source>
</evidence>